<dbReference type="Proteomes" id="UP000822688">
    <property type="component" value="Chromosome V"/>
</dbReference>
<keyword evidence="2" id="KW-1185">Reference proteome</keyword>
<proteinExistence type="predicted"/>
<dbReference type="EMBL" id="CM026426">
    <property type="protein sequence ID" value="KAG0574863.1"/>
    <property type="molecule type" value="Genomic_DNA"/>
</dbReference>
<reference evidence="1" key="1">
    <citation type="submission" date="2020-06" db="EMBL/GenBank/DDBJ databases">
        <title>WGS assembly of Ceratodon purpureus strain R40.</title>
        <authorList>
            <person name="Carey S.B."/>
            <person name="Jenkins J."/>
            <person name="Shu S."/>
            <person name="Lovell J.T."/>
            <person name="Sreedasyam A."/>
            <person name="Maumus F."/>
            <person name="Tiley G.P."/>
            <person name="Fernandez-Pozo N."/>
            <person name="Barry K."/>
            <person name="Chen C."/>
            <person name="Wang M."/>
            <person name="Lipzen A."/>
            <person name="Daum C."/>
            <person name="Saski C.A."/>
            <person name="Payton A.C."/>
            <person name="Mcbreen J.C."/>
            <person name="Conrad R.E."/>
            <person name="Kollar L.M."/>
            <person name="Olsson S."/>
            <person name="Huttunen S."/>
            <person name="Landis J.B."/>
            <person name="Wickett N.J."/>
            <person name="Johnson M.G."/>
            <person name="Rensing S.A."/>
            <person name="Grimwood J."/>
            <person name="Schmutz J."/>
            <person name="Mcdaniel S.F."/>
        </authorList>
    </citation>
    <scope>NUCLEOTIDE SEQUENCE</scope>
    <source>
        <strain evidence="1">R40</strain>
    </source>
</reference>
<gene>
    <name evidence="1" type="ORF">KC19_VG298000</name>
</gene>
<accession>A0A8T0HWM7</accession>
<evidence type="ECO:0000313" key="1">
    <source>
        <dbReference type="EMBL" id="KAG0574863.1"/>
    </source>
</evidence>
<organism evidence="1 2">
    <name type="scientific">Ceratodon purpureus</name>
    <name type="common">Fire moss</name>
    <name type="synonym">Dicranum purpureum</name>
    <dbReference type="NCBI Taxonomy" id="3225"/>
    <lineage>
        <taxon>Eukaryota</taxon>
        <taxon>Viridiplantae</taxon>
        <taxon>Streptophyta</taxon>
        <taxon>Embryophyta</taxon>
        <taxon>Bryophyta</taxon>
        <taxon>Bryophytina</taxon>
        <taxon>Bryopsida</taxon>
        <taxon>Dicranidae</taxon>
        <taxon>Pseudoditrichales</taxon>
        <taxon>Ditrichaceae</taxon>
        <taxon>Ceratodon</taxon>
    </lineage>
</organism>
<comment type="caution">
    <text evidence="1">The sequence shown here is derived from an EMBL/GenBank/DDBJ whole genome shotgun (WGS) entry which is preliminary data.</text>
</comment>
<protein>
    <submittedName>
        <fullName evidence="1">Uncharacterized protein</fullName>
    </submittedName>
</protein>
<evidence type="ECO:0000313" key="2">
    <source>
        <dbReference type="Proteomes" id="UP000822688"/>
    </source>
</evidence>
<sequence length="79" mass="9164">MRFYCWMWLSTAGRAVRKWIARQAEEIRRDCTLKASIWRSAGGESTPWFVVLELRYAGGDCLIASGSQKEKGRRRCDFS</sequence>
<name>A0A8T0HWM7_CERPU</name>
<dbReference type="AlphaFoldDB" id="A0A8T0HWM7"/>